<reference evidence="6" key="1">
    <citation type="submission" date="2024-06" db="EMBL/GenBank/DDBJ databases">
        <title>Complete genome of Salinicola endophyticus HNIBRBA4755.</title>
        <authorList>
            <person name="Shin S.Y."/>
            <person name="Kang H."/>
            <person name="Song J."/>
        </authorList>
    </citation>
    <scope>NUCLEOTIDE SEQUENCE</scope>
    <source>
        <strain evidence="6">HNIBRBA4755</strain>
    </source>
</reference>
<dbReference type="InterPro" id="IPR041725">
    <property type="entry name" value="L-asparaginase_I"/>
</dbReference>
<dbReference type="Pfam" id="PF17763">
    <property type="entry name" value="Asparaginase_C"/>
    <property type="match status" value="1"/>
</dbReference>
<dbReference type="SMART" id="SM00870">
    <property type="entry name" value="Asparaginase"/>
    <property type="match status" value="1"/>
</dbReference>
<sequence length="357" mass="37894">MVTTSETTPLPLLVIYAGGTIGMQASSRGLIPAGDMAARLEAALATLPPLRRRALPAYALWESPEPIDSSSATFADWSALAALIAAQYDDYAGFVILHGTDTLAWCASALAFQLQGLTKPVVVTGSQRPLGQTGSDALDNLEAALAFAATPGWREVGLCFHGRLLRGCRARKWYTRDDTGFESPNWPPLGELVDGVAALYPARAWRSEGAPRFELPTRDPASQVVRVTLWPGIDATLVERWLEAPQVAGAVLECWGSGNLPDDPALIGVLARAVAEGKPLVALSQCPIGDAAPGTYASGQILNDIGVMSGDDMTVEAACSKLTHLLAQNLPHEELRRRFLTPLAGERGAFTPQVDCA</sequence>
<dbReference type="RefSeq" id="WP_353978932.1">
    <property type="nucleotide sequence ID" value="NZ_CP159578.1"/>
</dbReference>
<feature type="binding site" evidence="2">
    <location>
        <begin position="100"/>
        <end position="101"/>
    </location>
    <ligand>
        <name>substrate</name>
    </ligand>
</feature>
<evidence type="ECO:0000256" key="2">
    <source>
        <dbReference type="PIRSR" id="PIRSR001220-2"/>
    </source>
</evidence>
<dbReference type="Gene3D" id="3.40.50.40">
    <property type="match status" value="1"/>
</dbReference>
<dbReference type="PANTHER" id="PTHR11707">
    <property type="entry name" value="L-ASPARAGINASE"/>
    <property type="match status" value="1"/>
</dbReference>
<dbReference type="SUPFAM" id="SSF53774">
    <property type="entry name" value="Glutaminase/Asparaginase"/>
    <property type="match status" value="1"/>
</dbReference>
<dbReference type="Gene3D" id="3.40.50.1170">
    <property type="entry name" value="L-asparaginase, N-terminal domain"/>
    <property type="match status" value="1"/>
</dbReference>
<dbReference type="AlphaFoldDB" id="A0AB74U0F5"/>
<dbReference type="InterPro" id="IPR027473">
    <property type="entry name" value="L-asparaginase_C"/>
</dbReference>
<dbReference type="InterPro" id="IPR027475">
    <property type="entry name" value="Asparaginase/glutaminase_AS2"/>
</dbReference>
<dbReference type="InterPro" id="IPR037152">
    <property type="entry name" value="L-asparaginase_N_sf"/>
</dbReference>
<dbReference type="PANTHER" id="PTHR11707:SF28">
    <property type="entry name" value="60 KDA LYSOPHOSPHOLIPASE"/>
    <property type="match status" value="1"/>
</dbReference>
<dbReference type="PROSITE" id="PS51732">
    <property type="entry name" value="ASN_GLN_ASE_3"/>
    <property type="match status" value="1"/>
</dbReference>
<dbReference type="EMBL" id="CP159578">
    <property type="protein sequence ID" value="XCJ77896.1"/>
    <property type="molecule type" value="Genomic_DNA"/>
</dbReference>
<proteinExistence type="predicted"/>
<evidence type="ECO:0000256" key="1">
    <source>
        <dbReference type="PIRSR" id="PIRSR001220-1"/>
    </source>
</evidence>
<dbReference type="CDD" id="cd08963">
    <property type="entry name" value="L-asparaginase_I"/>
    <property type="match status" value="1"/>
</dbReference>
<dbReference type="InterPro" id="IPR006034">
    <property type="entry name" value="Asparaginase/glutaminase-like"/>
</dbReference>
<dbReference type="InterPro" id="IPR027474">
    <property type="entry name" value="L-asparaginase_N"/>
</dbReference>
<accession>A0AB74U0F5</accession>
<dbReference type="PROSITE" id="PS00917">
    <property type="entry name" value="ASN_GLN_ASE_2"/>
    <property type="match status" value="1"/>
</dbReference>
<feature type="domain" description="Asparaginase/glutaminase C-terminal" evidence="5">
    <location>
        <begin position="223"/>
        <end position="339"/>
    </location>
</feature>
<dbReference type="GO" id="GO:0004067">
    <property type="term" value="F:asparaginase activity"/>
    <property type="evidence" value="ECO:0007669"/>
    <property type="project" value="UniProtKB-UniRule"/>
</dbReference>
<dbReference type="Pfam" id="PF00710">
    <property type="entry name" value="Asparaginase"/>
    <property type="match status" value="1"/>
</dbReference>
<dbReference type="PIRSF" id="PIRSF500176">
    <property type="entry name" value="L_ASNase"/>
    <property type="match status" value="1"/>
</dbReference>
<gene>
    <name evidence="6" type="ORF">ABV408_10565</name>
</gene>
<feature type="active site" evidence="3">
    <location>
        <position position="100"/>
    </location>
</feature>
<evidence type="ECO:0000259" key="4">
    <source>
        <dbReference type="Pfam" id="PF00710"/>
    </source>
</evidence>
<dbReference type="PRINTS" id="PR00139">
    <property type="entry name" value="ASNGLNASE"/>
</dbReference>
<dbReference type="InterPro" id="IPR036152">
    <property type="entry name" value="Asp/glu_Ase-like_sf"/>
</dbReference>
<dbReference type="SFLD" id="SFLDS00057">
    <property type="entry name" value="Glutaminase/Asparaginase"/>
    <property type="match status" value="1"/>
</dbReference>
<evidence type="ECO:0000313" key="6">
    <source>
        <dbReference type="EMBL" id="XCJ77896.1"/>
    </source>
</evidence>
<feature type="domain" description="L-asparaginase N-terminal" evidence="4">
    <location>
        <begin position="12"/>
        <end position="195"/>
    </location>
</feature>
<evidence type="ECO:0000256" key="3">
    <source>
        <dbReference type="PROSITE-ProRule" id="PRU10100"/>
    </source>
</evidence>
<dbReference type="PIRSF" id="PIRSF001220">
    <property type="entry name" value="L-ASNase_gatD"/>
    <property type="match status" value="1"/>
</dbReference>
<name>A0AB74U0F5_9GAMM</name>
<dbReference type="InterPro" id="IPR040919">
    <property type="entry name" value="Asparaginase_C"/>
</dbReference>
<evidence type="ECO:0000259" key="5">
    <source>
        <dbReference type="Pfam" id="PF17763"/>
    </source>
</evidence>
<feature type="binding site" evidence="2">
    <location>
        <position position="69"/>
    </location>
    <ligand>
        <name>substrate</name>
    </ligand>
</feature>
<protein>
    <submittedName>
        <fullName evidence="6">Asparaginase</fullName>
    </submittedName>
</protein>
<feature type="active site" description="O-isoaspartyl threonine intermediate" evidence="1">
    <location>
        <position position="20"/>
    </location>
</feature>
<organism evidence="6">
    <name type="scientific">Salinicola endophyticus</name>
    <dbReference type="NCBI Taxonomy" id="1949083"/>
    <lineage>
        <taxon>Bacteria</taxon>
        <taxon>Pseudomonadati</taxon>
        <taxon>Pseudomonadota</taxon>
        <taxon>Gammaproteobacteria</taxon>
        <taxon>Oceanospirillales</taxon>
        <taxon>Halomonadaceae</taxon>
        <taxon>Salinicola</taxon>
    </lineage>
</organism>